<dbReference type="PATRIC" id="fig|1178482.3.peg.3394"/>
<name>W1N556_9GAMM</name>
<evidence type="ECO:0000313" key="2">
    <source>
        <dbReference type="EMBL" id="ERL50291.1"/>
    </source>
</evidence>
<evidence type="ECO:0008006" key="4">
    <source>
        <dbReference type="Google" id="ProtNLM"/>
    </source>
</evidence>
<proteinExistence type="predicted"/>
<protein>
    <recommendedName>
        <fullName evidence="4">Lipoprotein</fullName>
    </recommendedName>
</protein>
<evidence type="ECO:0000256" key="1">
    <source>
        <dbReference type="SAM" id="SignalP"/>
    </source>
</evidence>
<feature type="chain" id="PRO_5009977343" description="Lipoprotein" evidence="1">
    <location>
        <begin position="28"/>
        <end position="195"/>
    </location>
</feature>
<dbReference type="Pfam" id="PF03923">
    <property type="entry name" value="Lipoprotein_16"/>
    <property type="match status" value="1"/>
</dbReference>
<keyword evidence="1" id="KW-0732">Signal</keyword>
<keyword evidence="3" id="KW-1185">Reference proteome</keyword>
<dbReference type="OrthoDB" id="5740854at2"/>
<dbReference type="RefSeq" id="WP_021820343.1">
    <property type="nucleotide sequence ID" value="NZ_AVBC01000039.1"/>
</dbReference>
<dbReference type="EMBL" id="AVBC01000039">
    <property type="protein sequence ID" value="ERL50291.1"/>
    <property type="molecule type" value="Genomic_DNA"/>
</dbReference>
<dbReference type="KEGG" id="hhu:AR456_05400"/>
<gene>
    <name evidence="2" type="ORF">BJB45_03940</name>
</gene>
<comment type="caution">
    <text evidence="2">The sequence shown here is derived from an EMBL/GenBank/DDBJ whole genome shotgun (WGS) entry which is preliminary data.</text>
</comment>
<dbReference type="STRING" id="1178482.AR456_05400"/>
<dbReference type="PROSITE" id="PS51257">
    <property type="entry name" value="PROKAR_LIPOPROTEIN"/>
    <property type="match status" value="1"/>
</dbReference>
<feature type="signal peptide" evidence="1">
    <location>
        <begin position="1"/>
        <end position="27"/>
    </location>
</feature>
<accession>W1N556</accession>
<evidence type="ECO:0000313" key="3">
    <source>
        <dbReference type="Proteomes" id="UP000019113"/>
    </source>
</evidence>
<sequence>MTGRILLAVAGLSAALLLSACSSPQNLQPMPQRSVDVPVSGQGQQVSVIAVDGRDSETLGTRTGSANSTSTISVAAHEIVPRLQSEAERAVSDMGFSPTAAPANDGPALTLTLKKLSYVRGESRPLVDEAHLESVLEAVATNNGETYTGTYTSRRAQTYAVTPDKATNTRMVQDLLTDGLDRAFADPELGQLLAR</sequence>
<dbReference type="Proteomes" id="UP000019113">
    <property type="component" value="Unassembled WGS sequence"/>
</dbReference>
<organism evidence="2 3">
    <name type="scientific">Halomonas huangheensis</name>
    <dbReference type="NCBI Taxonomy" id="1178482"/>
    <lineage>
        <taxon>Bacteria</taxon>
        <taxon>Pseudomonadati</taxon>
        <taxon>Pseudomonadota</taxon>
        <taxon>Gammaproteobacteria</taxon>
        <taxon>Oceanospirillales</taxon>
        <taxon>Halomonadaceae</taxon>
        <taxon>Halomonas</taxon>
    </lineage>
</organism>
<reference evidence="2 3" key="1">
    <citation type="submission" date="2013-08" db="EMBL/GenBank/DDBJ databases">
        <title>draft genome of Halomonas huanghegensis, strain BJGMM-B45T.</title>
        <authorList>
            <person name="Miao C."/>
            <person name="Wan Y."/>
            <person name="Jin W."/>
        </authorList>
    </citation>
    <scope>NUCLEOTIDE SEQUENCE [LARGE SCALE GENOMIC DNA]</scope>
    <source>
        <strain evidence="2 3">BJGMM-B45</strain>
    </source>
</reference>
<dbReference type="AlphaFoldDB" id="W1N556"/>
<dbReference type="InterPro" id="IPR005619">
    <property type="entry name" value="Uncharacterised_YajG"/>
</dbReference>
<dbReference type="eggNOG" id="COG3056">
    <property type="taxonomic scope" value="Bacteria"/>
</dbReference>